<reference evidence="6 7" key="1">
    <citation type="submission" date="2019-05" db="EMBL/GenBank/DDBJ databases">
        <title>Tamlana fucoidanivorans sp. nov., isolated from the surface of algae collected from Fujian province in China.</title>
        <authorList>
            <person name="Li J."/>
        </authorList>
    </citation>
    <scope>NUCLEOTIDE SEQUENCE [LARGE SCALE GENOMIC DNA]</scope>
    <source>
        <strain evidence="6 7">CW2-9</strain>
    </source>
</reference>
<evidence type="ECO:0000256" key="3">
    <source>
        <dbReference type="ARBA" id="ARBA00022840"/>
    </source>
</evidence>
<dbReference type="PANTHER" id="PTHR34698:SF2">
    <property type="entry name" value="5-OXOPROLINASE SUBUNIT B"/>
    <property type="match status" value="1"/>
</dbReference>
<dbReference type="Gene3D" id="2.40.100.10">
    <property type="entry name" value="Cyclophilin-like"/>
    <property type="match status" value="1"/>
</dbReference>
<comment type="caution">
    <text evidence="6">The sequence shown here is derived from an EMBL/GenBank/DDBJ whole genome shotgun (WGS) entry which is preliminary data.</text>
</comment>
<sequence>MHYHIVYKRFGDRAILIEWPKEISTSILRDILNFKEKLSIDLHKDILETRSAYNSLLVVYNKVITSFKETCNTLTCIYKQAGSLPKQKSTLWKIPVCYDFSFGLDLRDMAKAKQMSVSNIIEHHTAAIYTVYFLGFLPGFMYLGGLDKVLKMPRKSMPRMKIEKGAVAIGGDQTGVYPMESPGGWNIIGNTPINFFNVANSEPCFVNAGDTIKFYAVSQEEYNDIKVLVQAGVYQLTSKMIDD</sequence>
<dbReference type="SUPFAM" id="SSF50891">
    <property type="entry name" value="Cyclophilin-like"/>
    <property type="match status" value="1"/>
</dbReference>
<dbReference type="InterPro" id="IPR003833">
    <property type="entry name" value="CT_C_D"/>
</dbReference>
<dbReference type="InterPro" id="IPR029000">
    <property type="entry name" value="Cyclophilin-like_dom_sf"/>
</dbReference>
<dbReference type="InterPro" id="IPR010016">
    <property type="entry name" value="PxpB"/>
</dbReference>
<dbReference type="Proteomes" id="UP000308713">
    <property type="component" value="Unassembled WGS sequence"/>
</dbReference>
<proteinExistence type="predicted"/>
<dbReference type="RefSeq" id="WP_139698259.1">
    <property type="nucleotide sequence ID" value="NZ_CP074074.1"/>
</dbReference>
<evidence type="ECO:0000256" key="4">
    <source>
        <dbReference type="SAM" id="Phobius"/>
    </source>
</evidence>
<dbReference type="GO" id="GO:0017168">
    <property type="term" value="F:5-oxoprolinase (ATP-hydrolyzing) activity"/>
    <property type="evidence" value="ECO:0007669"/>
    <property type="project" value="UniProtKB-EC"/>
</dbReference>
<dbReference type="SUPFAM" id="SSF160467">
    <property type="entry name" value="PH0987 N-terminal domain-like"/>
    <property type="match status" value="1"/>
</dbReference>
<dbReference type="EC" id="3.5.2.9" evidence="6"/>
<accession>A0A5C4SJ68</accession>
<keyword evidence="7" id="KW-1185">Reference proteome</keyword>
<dbReference type="OrthoDB" id="9778567at2"/>
<feature type="domain" description="Carboxyltransferase" evidence="5">
    <location>
        <begin position="5"/>
        <end position="206"/>
    </location>
</feature>
<keyword evidence="1" id="KW-0547">Nucleotide-binding</keyword>
<dbReference type="AlphaFoldDB" id="A0A5C4SJ68"/>
<name>A0A5C4SJ68_9FLAO</name>
<dbReference type="Gene3D" id="3.30.1360.40">
    <property type="match status" value="1"/>
</dbReference>
<protein>
    <submittedName>
        <fullName evidence="6">5-oxoprolinase subunit PxpB</fullName>
        <ecNumber evidence="6">3.5.2.9</ecNumber>
    </submittedName>
</protein>
<dbReference type="SMART" id="SM00796">
    <property type="entry name" value="AHS1"/>
    <property type="match status" value="1"/>
</dbReference>
<evidence type="ECO:0000256" key="2">
    <source>
        <dbReference type="ARBA" id="ARBA00022801"/>
    </source>
</evidence>
<keyword evidence="4" id="KW-1133">Transmembrane helix</keyword>
<keyword evidence="2 6" id="KW-0378">Hydrolase</keyword>
<feature type="transmembrane region" description="Helical" evidence="4">
    <location>
        <begin position="126"/>
        <end position="150"/>
    </location>
</feature>
<dbReference type="Pfam" id="PF02682">
    <property type="entry name" value="CT_C_D"/>
    <property type="match status" value="1"/>
</dbReference>
<evidence type="ECO:0000256" key="1">
    <source>
        <dbReference type="ARBA" id="ARBA00022741"/>
    </source>
</evidence>
<keyword evidence="4" id="KW-0472">Membrane</keyword>
<evidence type="ECO:0000313" key="7">
    <source>
        <dbReference type="Proteomes" id="UP000308713"/>
    </source>
</evidence>
<evidence type="ECO:0000259" key="5">
    <source>
        <dbReference type="SMART" id="SM00796"/>
    </source>
</evidence>
<keyword evidence="4" id="KW-0812">Transmembrane</keyword>
<evidence type="ECO:0000313" key="6">
    <source>
        <dbReference type="EMBL" id="TNJ42966.1"/>
    </source>
</evidence>
<organism evidence="6 7">
    <name type="scientific">Allotamlana fucoidanivorans</name>
    <dbReference type="NCBI Taxonomy" id="2583814"/>
    <lineage>
        <taxon>Bacteria</taxon>
        <taxon>Pseudomonadati</taxon>
        <taxon>Bacteroidota</taxon>
        <taxon>Flavobacteriia</taxon>
        <taxon>Flavobacteriales</taxon>
        <taxon>Flavobacteriaceae</taxon>
        <taxon>Allotamlana</taxon>
    </lineage>
</organism>
<dbReference type="EMBL" id="VDCS01000012">
    <property type="protein sequence ID" value="TNJ42966.1"/>
    <property type="molecule type" value="Genomic_DNA"/>
</dbReference>
<dbReference type="GO" id="GO:0005524">
    <property type="term" value="F:ATP binding"/>
    <property type="evidence" value="ECO:0007669"/>
    <property type="project" value="UniProtKB-KW"/>
</dbReference>
<keyword evidence="3" id="KW-0067">ATP-binding</keyword>
<gene>
    <name evidence="6" type="primary">pxpB</name>
    <name evidence="6" type="ORF">FGF67_13335</name>
</gene>
<dbReference type="PANTHER" id="PTHR34698">
    <property type="entry name" value="5-OXOPROLINASE SUBUNIT B"/>
    <property type="match status" value="1"/>
</dbReference>
<dbReference type="NCBIfam" id="TIGR00370">
    <property type="entry name" value="5-oxoprolinase subunit PxpB"/>
    <property type="match status" value="1"/>
</dbReference>